<dbReference type="InterPro" id="IPR029058">
    <property type="entry name" value="AB_hydrolase_fold"/>
</dbReference>
<dbReference type="InterPro" id="IPR000073">
    <property type="entry name" value="AB_hydrolase_1"/>
</dbReference>
<reference evidence="5" key="1">
    <citation type="submission" date="2017-05" db="EMBL/GenBank/DDBJ databases">
        <title>Streptomyces olivochromogenes NBRC 3561 whole genome shotgun sequence.</title>
        <authorList>
            <person name="Dohra H."/>
            <person name="Kodani S."/>
        </authorList>
    </citation>
    <scope>NUCLEOTIDE SEQUENCE [LARGE SCALE GENOMIC DNA]</scope>
    <source>
        <strain evidence="5">NBRC 3561</strain>
    </source>
</reference>
<dbReference type="GO" id="GO:0052689">
    <property type="term" value="F:carboxylic ester hydrolase activity"/>
    <property type="evidence" value="ECO:0007669"/>
    <property type="project" value="UniProtKB-ARBA"/>
</dbReference>
<dbReference type="EMBL" id="BDQI01000001">
    <property type="protein sequence ID" value="GAX49688.1"/>
    <property type="molecule type" value="Genomic_DNA"/>
</dbReference>
<organism evidence="4 5">
    <name type="scientific">Streptomyces olivochromogenes</name>
    <dbReference type="NCBI Taxonomy" id="1963"/>
    <lineage>
        <taxon>Bacteria</taxon>
        <taxon>Bacillati</taxon>
        <taxon>Actinomycetota</taxon>
        <taxon>Actinomycetes</taxon>
        <taxon>Kitasatosporales</taxon>
        <taxon>Streptomycetaceae</taxon>
        <taxon>Streptomyces</taxon>
    </lineage>
</organism>
<gene>
    <name evidence="4" type="ORF">SO3561_01177</name>
</gene>
<keyword evidence="1 4" id="KW-0378">Hydrolase</keyword>
<dbReference type="Gene3D" id="3.40.50.1820">
    <property type="entry name" value="alpha/beta hydrolase"/>
    <property type="match status" value="1"/>
</dbReference>
<dbReference type="Proteomes" id="UP000217446">
    <property type="component" value="Unassembled WGS sequence"/>
</dbReference>
<name>A0A250V680_STROL</name>
<evidence type="ECO:0000256" key="2">
    <source>
        <dbReference type="ARBA" id="ARBA00038115"/>
    </source>
</evidence>
<dbReference type="STRING" id="1963.AQJ27_00180"/>
<dbReference type="SUPFAM" id="SSF53474">
    <property type="entry name" value="alpha/beta-Hydrolases"/>
    <property type="match status" value="1"/>
</dbReference>
<dbReference type="Gene3D" id="1.10.10.800">
    <property type="match status" value="1"/>
</dbReference>
<dbReference type="AlphaFoldDB" id="A0A250V680"/>
<dbReference type="Pfam" id="PF12697">
    <property type="entry name" value="Abhydrolase_6"/>
    <property type="match status" value="1"/>
</dbReference>
<dbReference type="PANTHER" id="PTHR22946:SF9">
    <property type="entry name" value="POLYKETIDE TRANSFERASE AF380"/>
    <property type="match status" value="1"/>
</dbReference>
<feature type="domain" description="AB hydrolase-1" evidence="3">
    <location>
        <begin position="68"/>
        <end position="304"/>
    </location>
</feature>
<comment type="similarity">
    <text evidence="2">Belongs to the AB hydrolase superfamily. FUS2 hydrolase family.</text>
</comment>
<comment type="caution">
    <text evidence="4">The sequence shown here is derived from an EMBL/GenBank/DDBJ whole genome shotgun (WGS) entry which is preliminary data.</text>
</comment>
<evidence type="ECO:0000259" key="3">
    <source>
        <dbReference type="Pfam" id="PF12697"/>
    </source>
</evidence>
<dbReference type="PANTHER" id="PTHR22946">
    <property type="entry name" value="DIENELACTONE HYDROLASE DOMAIN-CONTAINING PROTEIN-RELATED"/>
    <property type="match status" value="1"/>
</dbReference>
<dbReference type="InterPro" id="IPR050261">
    <property type="entry name" value="FrsA_esterase"/>
</dbReference>
<proteinExistence type="inferred from homology"/>
<accession>A0A250V680</accession>
<keyword evidence="5" id="KW-1185">Reference proteome</keyword>
<sequence length="328" mass="34649">MRETPLRQEALMNDVTGPVSGEREKVRFSSGGSECAAWHYPGSDGSCVIMAGGFAVTKEPGTDLFARRFHDAGFGVLAFDYRGFGESGGRPRQVASVSGQLADWRAAVAFAATLPGVDRNRLALWGFSASAGHLLRVAARTPHLAAVIAQTPNVGGPAAARLAARHQKPLALLRLLGRGVLDAAGGLLGRPPLLVPLGGEPGTVAVLTTPDTADAPRALNPGDRYPDWRQEVAARSALGLGFYRPGRDASRVRCPLLVVVCEQDQSASPTAAVHATRRAPRAELVWLPGGHYAPFLDAHERAVDAELSFLRRHVLDSPVASVASVERG</sequence>
<evidence type="ECO:0000313" key="5">
    <source>
        <dbReference type="Proteomes" id="UP000217446"/>
    </source>
</evidence>
<evidence type="ECO:0000256" key="1">
    <source>
        <dbReference type="ARBA" id="ARBA00022801"/>
    </source>
</evidence>
<protein>
    <submittedName>
        <fullName evidence="4">Alpha/beta hydrolase</fullName>
    </submittedName>
</protein>
<evidence type="ECO:0000313" key="4">
    <source>
        <dbReference type="EMBL" id="GAX49688.1"/>
    </source>
</evidence>